<accession>A0A7Z0HXB8</accession>
<evidence type="ECO:0000313" key="3">
    <source>
        <dbReference type="Proteomes" id="UP000529417"/>
    </source>
</evidence>
<reference evidence="2 3" key="1">
    <citation type="journal article" date="2000" name="Arch. Microbiol.">
        <title>Rhodobaca bogoriensis gen. nov. and sp. nov., an alkaliphilic purple nonsulfur bacterium from African Rift Valley soda lakes.</title>
        <authorList>
            <person name="Milford A.D."/>
            <person name="Achenbach L.A."/>
            <person name="Jung D.O."/>
            <person name="Madigan M.T."/>
        </authorList>
    </citation>
    <scope>NUCLEOTIDE SEQUENCE [LARGE SCALE GENOMIC DNA]</scope>
    <source>
        <strain evidence="2 3">2376</strain>
    </source>
</reference>
<name>A0A7Z0HXB8_9RHOB</name>
<dbReference type="Proteomes" id="UP000529417">
    <property type="component" value="Unassembled WGS sequence"/>
</dbReference>
<gene>
    <name evidence="2" type="ORF">HUK65_02720</name>
</gene>
<dbReference type="RefSeq" id="WP_179904595.1">
    <property type="nucleotide sequence ID" value="NZ_JACBXS010000004.1"/>
</dbReference>
<evidence type="ECO:0000256" key="1">
    <source>
        <dbReference type="SAM" id="MobiDB-lite"/>
    </source>
</evidence>
<proteinExistence type="predicted"/>
<comment type="caution">
    <text evidence="2">The sequence shown here is derived from an EMBL/GenBank/DDBJ whole genome shotgun (WGS) entry which is preliminary data.</text>
</comment>
<feature type="region of interest" description="Disordered" evidence="1">
    <location>
        <begin position="1"/>
        <end position="22"/>
    </location>
</feature>
<sequence>MSEQAALDGSSDLIPASWTDSERSEGSDFAGWTNFAATPYISFTHGERFATNHANDIAAAQYGLFEDVEAIPPGGIIAKPTFSVSDAGEALWQTLFLMEKAEAGQSPDTNDWIYTAIMPDGSLMGRTLGQNSDRMYFCAACHMGGGMDTDDLLFMEPEYRVRN</sequence>
<dbReference type="AlphaFoldDB" id="A0A7Z0HXB8"/>
<protein>
    <recommendedName>
        <fullName evidence="4">Cytochrome P460 domain-containing protein</fullName>
    </recommendedName>
</protein>
<dbReference type="EMBL" id="JACBXS010000004">
    <property type="protein sequence ID" value="NYS23890.1"/>
    <property type="molecule type" value="Genomic_DNA"/>
</dbReference>
<evidence type="ECO:0000313" key="2">
    <source>
        <dbReference type="EMBL" id="NYS23890.1"/>
    </source>
</evidence>
<dbReference type="Gene3D" id="3.50.70.20">
    <property type="entry name" value="Cytochrome P460"/>
    <property type="match status" value="1"/>
</dbReference>
<dbReference type="InterPro" id="IPR038142">
    <property type="entry name" value="Cytochrome_P460_sp"/>
</dbReference>
<evidence type="ECO:0008006" key="4">
    <source>
        <dbReference type="Google" id="ProtNLM"/>
    </source>
</evidence>
<dbReference type="CDD" id="cd20716">
    <property type="entry name" value="cyt_P460_fam"/>
    <property type="match status" value="1"/>
</dbReference>
<organism evidence="2 3">
    <name type="scientific">Rhabdonatronobacter sediminivivens</name>
    <dbReference type="NCBI Taxonomy" id="2743469"/>
    <lineage>
        <taxon>Bacteria</taxon>
        <taxon>Pseudomonadati</taxon>
        <taxon>Pseudomonadota</taxon>
        <taxon>Alphaproteobacteria</taxon>
        <taxon>Rhodobacterales</taxon>
        <taxon>Paracoccaceae</taxon>
        <taxon>Rhabdonatronobacter</taxon>
    </lineage>
</organism>
<keyword evidence="3" id="KW-1185">Reference proteome</keyword>